<dbReference type="InterPro" id="IPR022720">
    <property type="entry name" value="Motility-assoc_prot_GldM_N"/>
</dbReference>
<sequence>MAQGNLSPRQKMINLMYLVFIAMLALNMSKEVLSAFGLLNEKITDANVAATERNTAFMESLATKAAEQPEQYAEVKLKADKVSEISDELNTYLEELKTEMMGTLKPEDAEDYEVQDKPDFLDRRFFQGDKLKAEGQEFLDKINTYRTEMLAVLGDSYPDIKSSIESNFNTAPVERRDGKKIDWLNYHYEGFPMVASKTKLTSLQNDIKVTKNELLSKMLAGQQATALSFTQYNTLLEQSKSAFYAGEKFEGGIVLGRKDPNTKPNRVELTLDGRPLTEDQYTIENGKVKLNINAGAAGDHKIEGNLIFLQDGKEVEIPVSSSFATITKPNSAVISADKMNVVYRGVENPMTVSIPGIPDNKVTASGSGLSKVSGSKYVMRPGGGREVVITASGTLPDGQRISTPSTFRIKDIPRPTGTIRGEDGNGGCVRMQRQGLEIASIGAILPDFDFDINLNVTGFKFKVSGQPTVVVNGRKMNEQAKGALRRAKRGETVQIFDITANIANNSGYKLKKISPVCIELTN</sequence>
<name>A0A2S0HX24_9FLAO</name>
<dbReference type="EMBL" id="CP027062">
    <property type="protein sequence ID" value="AVI51104.1"/>
    <property type="molecule type" value="Genomic_DNA"/>
</dbReference>
<dbReference type="InterPro" id="IPR048405">
    <property type="entry name" value="GldM_Ig-like-1"/>
</dbReference>
<feature type="domain" description="Gliding motility-associated protein GldM first immunoglobulin-like" evidence="3">
    <location>
        <begin position="225"/>
        <end position="326"/>
    </location>
</feature>
<dbReference type="AlphaFoldDB" id="A0A2S0HX24"/>
<dbReference type="KEGG" id="aue:C5O00_07925"/>
<dbReference type="Pfam" id="PF12081">
    <property type="entry name" value="GldM_1st"/>
    <property type="match status" value="1"/>
</dbReference>
<evidence type="ECO:0000259" key="3">
    <source>
        <dbReference type="Pfam" id="PF21601"/>
    </source>
</evidence>
<gene>
    <name evidence="5" type="ORF">C5O00_07925</name>
</gene>
<feature type="domain" description="Gliding motility-associated protein GldM N-terminal" evidence="2">
    <location>
        <begin position="31"/>
        <end position="220"/>
    </location>
</feature>
<evidence type="ECO:0000313" key="6">
    <source>
        <dbReference type="Proteomes" id="UP000238442"/>
    </source>
</evidence>
<organism evidence="5 6">
    <name type="scientific">Pukyongia salina</name>
    <dbReference type="NCBI Taxonomy" id="2094025"/>
    <lineage>
        <taxon>Bacteria</taxon>
        <taxon>Pseudomonadati</taxon>
        <taxon>Bacteroidota</taxon>
        <taxon>Flavobacteriia</taxon>
        <taxon>Flavobacteriales</taxon>
        <taxon>Flavobacteriaceae</taxon>
        <taxon>Pukyongia</taxon>
    </lineage>
</organism>
<feature type="domain" description="Gliding motility-associated protein GldM C-terminal" evidence="1">
    <location>
        <begin position="413"/>
        <end position="520"/>
    </location>
</feature>
<dbReference type="InterPro" id="IPR048406">
    <property type="entry name" value="GldM_Ig-like-2"/>
</dbReference>
<reference evidence="5 6" key="1">
    <citation type="submission" date="2018-02" db="EMBL/GenBank/DDBJ databases">
        <title>Genomic analysis of the strain RR4-38 isolated from a seawater recirculating aquaculture system.</title>
        <authorList>
            <person name="Kim Y.-S."/>
            <person name="Jang Y.H."/>
            <person name="Kim K.-H."/>
        </authorList>
    </citation>
    <scope>NUCLEOTIDE SEQUENCE [LARGE SCALE GENOMIC DNA]</scope>
    <source>
        <strain evidence="5 6">RR4-38</strain>
    </source>
</reference>
<dbReference type="InterPro" id="IPR019859">
    <property type="entry name" value="Motility-assoc_prot_GldM"/>
</dbReference>
<protein>
    <submittedName>
        <fullName evidence="5">Gliding motility protein GldM</fullName>
    </submittedName>
</protein>
<accession>A0A2S0HX24</accession>
<dbReference type="Proteomes" id="UP000238442">
    <property type="component" value="Chromosome"/>
</dbReference>
<dbReference type="RefSeq" id="WP_105216345.1">
    <property type="nucleotide sequence ID" value="NZ_CP027062.1"/>
</dbReference>
<proteinExistence type="predicted"/>
<dbReference type="NCBIfam" id="TIGR03517">
    <property type="entry name" value="GldM_gliding"/>
    <property type="match status" value="1"/>
</dbReference>
<evidence type="ECO:0000313" key="5">
    <source>
        <dbReference type="EMBL" id="AVI51104.1"/>
    </source>
</evidence>
<keyword evidence="6" id="KW-1185">Reference proteome</keyword>
<dbReference type="Pfam" id="PF12080">
    <property type="entry name" value="GldM_4th"/>
    <property type="match status" value="1"/>
</dbReference>
<dbReference type="Pfam" id="PF21602">
    <property type="entry name" value="GldM_3rd"/>
    <property type="match status" value="1"/>
</dbReference>
<dbReference type="OrthoDB" id="1490890at2"/>
<dbReference type="Pfam" id="PF21601">
    <property type="entry name" value="GldM_2nd"/>
    <property type="match status" value="1"/>
</dbReference>
<feature type="domain" description="Gliding motility-associated protein GldM second immunoglobulin-like" evidence="4">
    <location>
        <begin position="331"/>
        <end position="410"/>
    </location>
</feature>
<evidence type="ECO:0000259" key="1">
    <source>
        <dbReference type="Pfam" id="PF12080"/>
    </source>
</evidence>
<dbReference type="InterPro" id="IPR022719">
    <property type="entry name" value="Motility-assoc_prot_GldM_C"/>
</dbReference>
<evidence type="ECO:0000259" key="2">
    <source>
        <dbReference type="Pfam" id="PF12081"/>
    </source>
</evidence>
<evidence type="ECO:0000259" key="4">
    <source>
        <dbReference type="Pfam" id="PF21602"/>
    </source>
</evidence>